<evidence type="ECO:0000313" key="1">
    <source>
        <dbReference type="EMBL" id="QTD51282.1"/>
    </source>
</evidence>
<reference evidence="1" key="1">
    <citation type="submission" date="2021-03" db="EMBL/GenBank/DDBJ databases">
        <title>Acanthopleuribacteraceae sp. M133.</title>
        <authorList>
            <person name="Wang G."/>
        </authorList>
    </citation>
    <scope>NUCLEOTIDE SEQUENCE</scope>
    <source>
        <strain evidence="1">M133</strain>
    </source>
</reference>
<organism evidence="1 2">
    <name type="scientific">Sulfidibacter corallicola</name>
    <dbReference type="NCBI Taxonomy" id="2818388"/>
    <lineage>
        <taxon>Bacteria</taxon>
        <taxon>Pseudomonadati</taxon>
        <taxon>Acidobacteriota</taxon>
        <taxon>Holophagae</taxon>
        <taxon>Acanthopleuribacterales</taxon>
        <taxon>Acanthopleuribacteraceae</taxon>
        <taxon>Sulfidibacter</taxon>
    </lineage>
</organism>
<sequence length="58" mass="6258">MTIDECGDGKVRGGPPDEGCWFLVRVLSSYFKAGHVSRTNHAQAEKLGNQKINEGVGP</sequence>
<dbReference type="EMBL" id="CP071793">
    <property type="protein sequence ID" value="QTD51282.1"/>
    <property type="molecule type" value="Genomic_DNA"/>
</dbReference>
<accession>A0A8A4TQC0</accession>
<name>A0A8A4TQC0_SULCO</name>
<gene>
    <name evidence="1" type="ORF">J3U87_02340</name>
</gene>
<keyword evidence="2" id="KW-1185">Reference proteome</keyword>
<dbReference type="KEGG" id="scor:J3U87_02340"/>
<dbReference type="RefSeq" id="WP_237381414.1">
    <property type="nucleotide sequence ID" value="NZ_CP071793.1"/>
</dbReference>
<protein>
    <submittedName>
        <fullName evidence="1">Uncharacterized protein</fullName>
    </submittedName>
</protein>
<proteinExistence type="predicted"/>
<dbReference type="AlphaFoldDB" id="A0A8A4TQC0"/>
<evidence type="ECO:0000313" key="2">
    <source>
        <dbReference type="Proteomes" id="UP000663929"/>
    </source>
</evidence>
<dbReference type="Proteomes" id="UP000663929">
    <property type="component" value="Chromosome"/>
</dbReference>